<comment type="caution">
    <text evidence="1">The sequence shown here is derived from an EMBL/GenBank/DDBJ whole genome shotgun (WGS) entry which is preliminary data.</text>
</comment>
<gene>
    <name evidence="1" type="ORF">C1C97_005825</name>
</gene>
<evidence type="ECO:0000313" key="1">
    <source>
        <dbReference type="EMBL" id="RKQ37094.1"/>
    </source>
</evidence>
<protein>
    <submittedName>
        <fullName evidence="1">Uncharacterized protein</fullName>
    </submittedName>
</protein>
<name>A0A495AC13_9MICC</name>
<dbReference type="EMBL" id="PNJG02000001">
    <property type="protein sequence ID" value="RKQ37094.1"/>
    <property type="molecule type" value="Genomic_DNA"/>
</dbReference>
<proteinExistence type="predicted"/>
<evidence type="ECO:0000313" key="2">
    <source>
        <dbReference type="Proteomes" id="UP000249516"/>
    </source>
</evidence>
<sequence length="74" mass="8838">MSRSRDAAPPRRSLFRRFDDFVMKFVGPADRSPVDLRGNERMSEQTQQWYDNLQSEYELVKDAHGQSYLRRREG</sequence>
<keyword evidence="2" id="KW-1185">Reference proteome</keyword>
<organism evidence="1 2">
    <name type="scientific">Kocuria tytonis</name>
    <dbReference type="NCBI Taxonomy" id="2054280"/>
    <lineage>
        <taxon>Bacteria</taxon>
        <taxon>Bacillati</taxon>
        <taxon>Actinomycetota</taxon>
        <taxon>Actinomycetes</taxon>
        <taxon>Micrococcales</taxon>
        <taxon>Micrococcaceae</taxon>
        <taxon>Kocuria</taxon>
    </lineage>
</organism>
<dbReference type="Proteomes" id="UP000249516">
    <property type="component" value="Unassembled WGS sequence"/>
</dbReference>
<accession>A0A495AC13</accession>
<dbReference type="RefSeq" id="WP_110918950.1">
    <property type="nucleotide sequence ID" value="NZ_PNJG02000001.1"/>
</dbReference>
<reference evidence="1 2" key="1">
    <citation type="submission" date="2018-10" db="EMBL/GenBank/DDBJ databases">
        <title>Kocuria tytouropygialis sp. nov., isolated from the uropygial gland of an American barn owl (Tyto furcata).</title>
        <authorList>
            <person name="Braun M.S."/>
            <person name="Wang E."/>
            <person name="Zimmermann S."/>
            <person name="Wagner H."/>
            <person name="Wink M."/>
        </authorList>
    </citation>
    <scope>NUCLEOTIDE SEQUENCE [LARGE SCALE GENOMIC DNA]</scope>
    <source>
        <strain evidence="1 2">442</strain>
    </source>
</reference>
<dbReference type="OrthoDB" id="4881146at2"/>
<dbReference type="AlphaFoldDB" id="A0A495AC13"/>